<dbReference type="InterPro" id="IPR010982">
    <property type="entry name" value="Lambda_DNA-bd_dom_sf"/>
</dbReference>
<organism evidence="4 5">
    <name type="scientific">Ferrimonas gelatinilytica</name>
    <dbReference type="NCBI Taxonomy" id="1255257"/>
    <lineage>
        <taxon>Bacteria</taxon>
        <taxon>Pseudomonadati</taxon>
        <taxon>Pseudomonadota</taxon>
        <taxon>Gammaproteobacteria</taxon>
        <taxon>Alteromonadales</taxon>
        <taxon>Ferrimonadaceae</taxon>
        <taxon>Ferrimonas</taxon>
    </lineage>
</organism>
<evidence type="ECO:0000256" key="2">
    <source>
        <dbReference type="SAM" id="Phobius"/>
    </source>
</evidence>
<name>A0ABP9S5I0_9GAMM</name>
<dbReference type="CDD" id="cd00093">
    <property type="entry name" value="HTH_XRE"/>
    <property type="match status" value="1"/>
</dbReference>
<keyword evidence="2" id="KW-1133">Transmembrane helix</keyword>
<dbReference type="PANTHER" id="PTHR34475:SF1">
    <property type="entry name" value="CYTOSKELETON PROTEIN RODZ"/>
    <property type="match status" value="1"/>
</dbReference>
<feature type="region of interest" description="Disordered" evidence="1">
    <location>
        <begin position="1"/>
        <end position="26"/>
    </location>
</feature>
<keyword evidence="2" id="KW-0472">Membrane</keyword>
<accession>A0ABP9S5I0</accession>
<keyword evidence="2" id="KW-0812">Transmembrane</keyword>
<dbReference type="Gene3D" id="1.10.260.40">
    <property type="entry name" value="lambda repressor-like DNA-binding domains"/>
    <property type="match status" value="1"/>
</dbReference>
<sequence>MTDERQNEQGPETPGPMLKQAREQAGLTTQQVAQRLNLRHSVVSGIEQDDYESNMSITYVRGYIRNYARLVGLDEERLNRALAQLRQPETTSEMQSFSGRTHRQKSDSRWTMISWAIFFLFAGAVVWAIFGRNAPLPEGEQPQAELTTESSLSDSAAVPALERSVPEQAVEEEAALPAVEPVVSDQPVASETSTAAQSIEASAPQEPVAELSQDTHKVREADAQQTPIQATAAQAPMNEEVTSVAEATVPDVIVQDSIAVSLSDDCWMLIQDADGKVLLEGLKRGGYRGEVSGKAPFSLRIGAPQVVSLSFNGDAIDLSSYRAGRVARLTLPQ</sequence>
<feature type="transmembrane region" description="Helical" evidence="2">
    <location>
        <begin position="110"/>
        <end position="130"/>
    </location>
</feature>
<dbReference type="PANTHER" id="PTHR34475">
    <property type="match status" value="1"/>
</dbReference>
<feature type="compositionally biased region" description="Polar residues" evidence="1">
    <location>
        <begin position="144"/>
        <end position="154"/>
    </location>
</feature>
<gene>
    <name evidence="4" type="primary">rodZ</name>
    <name evidence="4" type="ORF">GCM10025772_17280</name>
</gene>
<dbReference type="SUPFAM" id="SSF47413">
    <property type="entry name" value="lambda repressor-like DNA-binding domains"/>
    <property type="match status" value="1"/>
</dbReference>
<feature type="compositionally biased region" description="Basic and acidic residues" evidence="1">
    <location>
        <begin position="213"/>
        <end position="222"/>
    </location>
</feature>
<dbReference type="EMBL" id="BAABLF010000009">
    <property type="protein sequence ID" value="GAA5191110.1"/>
    <property type="molecule type" value="Genomic_DNA"/>
</dbReference>
<evidence type="ECO:0000313" key="4">
    <source>
        <dbReference type="EMBL" id="GAA5191110.1"/>
    </source>
</evidence>
<dbReference type="InterPro" id="IPR025194">
    <property type="entry name" value="RodZ-like_C"/>
</dbReference>
<protein>
    <submittedName>
        <fullName evidence="4">Cytoskeleton protein RodZ</fullName>
    </submittedName>
</protein>
<dbReference type="Pfam" id="PF13413">
    <property type="entry name" value="HTH_25"/>
    <property type="match status" value="1"/>
</dbReference>
<dbReference type="InterPro" id="IPR001387">
    <property type="entry name" value="Cro/C1-type_HTH"/>
</dbReference>
<evidence type="ECO:0000256" key="1">
    <source>
        <dbReference type="SAM" id="MobiDB-lite"/>
    </source>
</evidence>
<evidence type="ECO:0000313" key="5">
    <source>
        <dbReference type="Proteomes" id="UP001501600"/>
    </source>
</evidence>
<reference evidence="5" key="1">
    <citation type="journal article" date="2019" name="Int. J. Syst. Evol. Microbiol.">
        <title>The Global Catalogue of Microorganisms (GCM) 10K type strain sequencing project: providing services to taxonomists for standard genome sequencing and annotation.</title>
        <authorList>
            <consortium name="The Broad Institute Genomics Platform"/>
            <consortium name="The Broad Institute Genome Sequencing Center for Infectious Disease"/>
            <person name="Wu L."/>
            <person name="Ma J."/>
        </authorList>
    </citation>
    <scope>NUCLEOTIDE SEQUENCE [LARGE SCALE GENOMIC DNA]</scope>
    <source>
        <strain evidence="5">JCM 18720</strain>
    </source>
</reference>
<proteinExistence type="predicted"/>
<keyword evidence="5" id="KW-1185">Reference proteome</keyword>
<dbReference type="Proteomes" id="UP001501600">
    <property type="component" value="Unassembled WGS sequence"/>
</dbReference>
<dbReference type="Pfam" id="PF13464">
    <property type="entry name" value="RodZ_C"/>
    <property type="match status" value="1"/>
</dbReference>
<dbReference type="PROSITE" id="PS50943">
    <property type="entry name" value="HTH_CROC1"/>
    <property type="match status" value="1"/>
</dbReference>
<comment type="caution">
    <text evidence="4">The sequence shown here is derived from an EMBL/GenBank/DDBJ whole genome shotgun (WGS) entry which is preliminary data.</text>
</comment>
<feature type="compositionally biased region" description="Polar residues" evidence="1">
    <location>
        <begin position="187"/>
        <end position="200"/>
    </location>
</feature>
<dbReference type="InterPro" id="IPR050400">
    <property type="entry name" value="Bact_Cytoskel_RodZ"/>
</dbReference>
<dbReference type="SMART" id="SM00530">
    <property type="entry name" value="HTH_XRE"/>
    <property type="match status" value="1"/>
</dbReference>
<feature type="region of interest" description="Disordered" evidence="1">
    <location>
        <begin position="139"/>
        <end position="223"/>
    </location>
</feature>
<evidence type="ECO:0000259" key="3">
    <source>
        <dbReference type="PROSITE" id="PS50943"/>
    </source>
</evidence>
<feature type="domain" description="HTH cro/C1-type" evidence="3">
    <location>
        <begin position="18"/>
        <end position="52"/>
    </location>
</feature>
<dbReference type="RefSeq" id="WP_345316657.1">
    <property type="nucleotide sequence ID" value="NZ_BAABLF010000009.1"/>
</dbReference>